<protein>
    <submittedName>
        <fullName evidence="2">Uncharacterized protein</fullName>
    </submittedName>
</protein>
<proteinExistence type="predicted"/>
<dbReference type="Proteomes" id="UP000570595">
    <property type="component" value="Unassembled WGS sequence"/>
</dbReference>
<dbReference type="EMBL" id="JABAHT010000307">
    <property type="protein sequence ID" value="KAF4658491.1"/>
    <property type="molecule type" value="Genomic_DNA"/>
</dbReference>
<accession>A0A7J6LUM6</accession>
<reference evidence="3 4" key="1">
    <citation type="submission" date="2020-04" db="EMBL/GenBank/DDBJ databases">
        <title>Perkinsus olseni comparative genomics.</title>
        <authorList>
            <person name="Bogema D.R."/>
        </authorList>
    </citation>
    <scope>NUCLEOTIDE SEQUENCE [LARGE SCALE GENOMIC DNA]</scope>
    <source>
        <strain evidence="1">ATCC PRA-179</strain>
        <strain evidence="2">ATCC PRA-31</strain>
    </source>
</reference>
<evidence type="ECO:0000313" key="3">
    <source>
        <dbReference type="Proteomes" id="UP000570595"/>
    </source>
</evidence>
<evidence type="ECO:0000313" key="1">
    <source>
        <dbReference type="EMBL" id="KAF4658491.1"/>
    </source>
</evidence>
<evidence type="ECO:0000313" key="2">
    <source>
        <dbReference type="EMBL" id="KAF4662999.1"/>
    </source>
</evidence>
<name>A0A7J6LUM6_PEROL</name>
<organism evidence="2 4">
    <name type="scientific">Perkinsus olseni</name>
    <name type="common">Perkinsus atlanticus</name>
    <dbReference type="NCBI Taxonomy" id="32597"/>
    <lineage>
        <taxon>Eukaryota</taxon>
        <taxon>Sar</taxon>
        <taxon>Alveolata</taxon>
        <taxon>Perkinsozoa</taxon>
        <taxon>Perkinsea</taxon>
        <taxon>Perkinsida</taxon>
        <taxon>Perkinsidae</taxon>
        <taxon>Perkinsus</taxon>
    </lineage>
</organism>
<comment type="caution">
    <text evidence="2">The sequence shown here is derived from an EMBL/GenBank/DDBJ whole genome shotgun (WGS) entry which is preliminary data.</text>
</comment>
<dbReference type="EMBL" id="JABANN010000302">
    <property type="protein sequence ID" value="KAF4662999.1"/>
    <property type="molecule type" value="Genomic_DNA"/>
</dbReference>
<sequence length="160" mass="17660">MTPAAGLYFNEQTSEQLATVSLKVFDGVQQTPEASLVLFCTTARCSQSTLGIDKPRYFNRMSPKMAYGLAFTPPTLSLARIDELCFLLSTTGRDDEMEIFEAFTLAGDTFDISNFITATTVLCWSQDSGAWNLRLGMNMDEQGGVSPDCVVQLQWIETTP</sequence>
<evidence type="ECO:0000313" key="4">
    <source>
        <dbReference type="Proteomes" id="UP000572268"/>
    </source>
</evidence>
<gene>
    <name evidence="2" type="ORF">FOL46_005044</name>
    <name evidence="1" type="ORF">FOZ61_005566</name>
</gene>
<dbReference type="Proteomes" id="UP000572268">
    <property type="component" value="Unassembled WGS sequence"/>
</dbReference>
<dbReference type="AlphaFoldDB" id="A0A7J6LUM6"/>